<comment type="caution">
    <text evidence="1">The sequence shown here is derived from an EMBL/GenBank/DDBJ whole genome shotgun (WGS) entry which is preliminary data.</text>
</comment>
<dbReference type="Proteomes" id="UP000179588">
    <property type="component" value="Unassembled WGS sequence"/>
</dbReference>
<evidence type="ECO:0000313" key="2">
    <source>
        <dbReference type="Proteomes" id="UP000179588"/>
    </source>
</evidence>
<reference evidence="1 2" key="1">
    <citation type="submission" date="2016-03" db="EMBL/GenBank/DDBJ databases">
        <title>Genome sequence of Providencia stuartii strain, isolated from the salivary glands of larval Lucilia sericata.</title>
        <authorList>
            <person name="Yuan Y."/>
            <person name="Zhang Y."/>
            <person name="Fu S."/>
            <person name="Crippen T.L."/>
            <person name="Visi D."/>
            <person name="Benbow M.E."/>
            <person name="Allen M."/>
            <person name="Tomberlin J.K."/>
            <person name="Sze S.-H."/>
            <person name="Tarone A.M."/>
        </authorList>
    </citation>
    <scope>NUCLEOTIDE SEQUENCE [LARGE SCALE GENOMIC DNA]</scope>
    <source>
        <strain evidence="1 2">Crippen</strain>
    </source>
</reference>
<dbReference type="PROSITE" id="PS51257">
    <property type="entry name" value="PROKAR_LIPOPROTEIN"/>
    <property type="match status" value="1"/>
</dbReference>
<dbReference type="OrthoDB" id="5393649at2"/>
<accession>A0A1S1HSH7</accession>
<dbReference type="AlphaFoldDB" id="A0A1S1HSH7"/>
<keyword evidence="2" id="KW-1185">Reference proteome</keyword>
<organism evidence="1 2">
    <name type="scientific">Providencia stuartii</name>
    <dbReference type="NCBI Taxonomy" id="588"/>
    <lineage>
        <taxon>Bacteria</taxon>
        <taxon>Pseudomonadati</taxon>
        <taxon>Pseudomonadota</taxon>
        <taxon>Gammaproteobacteria</taxon>
        <taxon>Enterobacterales</taxon>
        <taxon>Morganellaceae</taxon>
        <taxon>Providencia</taxon>
    </lineage>
</organism>
<sequence>MNRYNQALMGLIGTALLITAGCTNYSAINSQKYRETPDIQSSAKKLGTQWGEDVNSAVTTVNASRLTNSPFDTATIYYRGESIPSRIQTMNYIALSPLEIKVTDQRGYKMPIYRNHQGQYILPAKEGQRYQLTIANTDRNRTYEVVTTVDGIDVLNGRAGSYQNSGYLIRPKSEVTIEGFRKSQDHVAAFRFATPENSYVNQNIQGDERNIGVIGFAMFEVREQLPDCEANPFPANAQYAPAPCKKR</sequence>
<protein>
    <recommendedName>
        <fullName evidence="3">Lipoprotein</fullName>
    </recommendedName>
</protein>
<evidence type="ECO:0000313" key="1">
    <source>
        <dbReference type="EMBL" id="OHT24361.1"/>
    </source>
</evidence>
<proteinExistence type="predicted"/>
<name>A0A1S1HSH7_PROST</name>
<gene>
    <name evidence="1" type="ORF">A3Q29_18035</name>
</gene>
<dbReference type="EMBL" id="LVIE01000145">
    <property type="protein sequence ID" value="OHT24361.1"/>
    <property type="molecule type" value="Genomic_DNA"/>
</dbReference>
<evidence type="ECO:0008006" key="3">
    <source>
        <dbReference type="Google" id="ProtNLM"/>
    </source>
</evidence>
<dbReference type="RefSeq" id="WP_070927444.1">
    <property type="nucleotide sequence ID" value="NZ_VAUD01000035.1"/>
</dbReference>